<keyword evidence="3" id="KW-1185">Reference proteome</keyword>
<name>A0A4P7QJR5_9CORY</name>
<evidence type="ECO:0000256" key="1">
    <source>
        <dbReference type="SAM" id="Phobius"/>
    </source>
</evidence>
<gene>
    <name evidence="2" type="ORF">CENDO_09700</name>
</gene>
<evidence type="ECO:0000313" key="2">
    <source>
        <dbReference type="EMBL" id="QCB29194.1"/>
    </source>
</evidence>
<keyword evidence="1" id="KW-0812">Transmembrane</keyword>
<accession>A0A4P7QJR5</accession>
<dbReference type="AlphaFoldDB" id="A0A4P7QJR5"/>
<dbReference type="EMBL" id="CP039247">
    <property type="protein sequence ID" value="QCB29194.1"/>
    <property type="molecule type" value="Genomic_DNA"/>
</dbReference>
<sequence>MLVVVIAVCCVAVAIVDVVNMVTVGDCHVAAIGAVDMVWVLVHLVGLGFALIPVAVMLAVDVAVMDVIDVIAVLEGDVAAAFAVDVLVIVVGGVSHDVLLGETACSAADCRGDAGESLLLKFAARQMAFSFHFQQLP</sequence>
<feature type="transmembrane region" description="Helical" evidence="1">
    <location>
        <begin position="37"/>
        <end position="60"/>
    </location>
</feature>
<keyword evidence="1" id="KW-1133">Transmembrane helix</keyword>
<proteinExistence type="predicted"/>
<organism evidence="2 3">
    <name type="scientific">Corynebacterium endometrii</name>
    <dbReference type="NCBI Taxonomy" id="2488819"/>
    <lineage>
        <taxon>Bacteria</taxon>
        <taxon>Bacillati</taxon>
        <taxon>Actinomycetota</taxon>
        <taxon>Actinomycetes</taxon>
        <taxon>Mycobacteriales</taxon>
        <taxon>Corynebacteriaceae</taxon>
        <taxon>Corynebacterium</taxon>
    </lineage>
</organism>
<evidence type="ECO:0000313" key="3">
    <source>
        <dbReference type="Proteomes" id="UP000296352"/>
    </source>
</evidence>
<protein>
    <submittedName>
        <fullName evidence="2">Uncharacterized protein</fullName>
    </submittedName>
</protein>
<reference evidence="2 3" key="1">
    <citation type="submission" date="2019-04" db="EMBL/GenBank/DDBJ databases">
        <title>Corynebacterium endometrii sp. nov., isolated from the uterus of a cow with endometritis.</title>
        <authorList>
            <person name="Ballas P."/>
            <person name="Ruckert C."/>
            <person name="Wagener K."/>
            <person name="Drillich M."/>
            <person name="Kaempfer P."/>
            <person name="Busse H.-J."/>
            <person name="Ehling-Schulz M."/>
        </authorList>
    </citation>
    <scope>NUCLEOTIDE SEQUENCE [LARGE SCALE GENOMIC DNA]</scope>
    <source>
        <strain evidence="2 3">LMM-1653</strain>
    </source>
</reference>
<dbReference type="Proteomes" id="UP000296352">
    <property type="component" value="Chromosome"/>
</dbReference>
<keyword evidence="1" id="KW-0472">Membrane</keyword>
<dbReference type="KEGG" id="cee:CENDO_09700"/>